<keyword evidence="3" id="KW-0732">Signal</keyword>
<accession>A0A376B640</accession>
<keyword evidence="5" id="KW-1185">Reference proteome</keyword>
<evidence type="ECO:0000256" key="2">
    <source>
        <dbReference type="ARBA" id="ARBA00014286"/>
    </source>
</evidence>
<organism evidence="4 5">
    <name type="scientific">Saccharomycodes ludwigii</name>
    <dbReference type="NCBI Taxonomy" id="36035"/>
    <lineage>
        <taxon>Eukaryota</taxon>
        <taxon>Fungi</taxon>
        <taxon>Dikarya</taxon>
        <taxon>Ascomycota</taxon>
        <taxon>Saccharomycotina</taxon>
        <taxon>Saccharomycetes</taxon>
        <taxon>Saccharomycodales</taxon>
        <taxon>Saccharomycodaceae</taxon>
        <taxon>Saccharomycodes</taxon>
    </lineage>
</organism>
<evidence type="ECO:0000313" key="4">
    <source>
        <dbReference type="EMBL" id="SSD60165.1"/>
    </source>
</evidence>
<proteinExistence type="inferred from homology"/>
<evidence type="ECO:0000256" key="1">
    <source>
        <dbReference type="ARBA" id="ARBA00008858"/>
    </source>
</evidence>
<dbReference type="GO" id="GO:0008081">
    <property type="term" value="F:phosphoric diester hydrolase activity"/>
    <property type="evidence" value="ECO:0007669"/>
    <property type="project" value="InterPro"/>
</dbReference>
<dbReference type="VEuPathDB" id="FungiDB:SCODWIG_01926"/>
<protein>
    <recommendedName>
        <fullName evidence="2">Altered inheritance of mitochondria protein 6</fullName>
    </recommendedName>
</protein>
<sequence>MLKSVTYSKVVSSVFLLLCFYYILLVFSTDNNSGKGFWKEINDGWWNDDDINVSLEDSTKIQPIIGGLSGIKLLRYFNDNLDYLNKHIPKHFHPYNNNYNQGNTTNASSNKVVVSSYYDLFWKFILSNKLDTQSMIEVLTRDVDPLNSVHSHNDYWRALPLFDALLHGVNSVEADVWLVEDYDNTTLAVGHNNLYLNPEHKNLKKLYLDPMVYMLNEINHDNNVTYGMFYNSPETTTFLFIDFKSEDSVKTYNVLVESHLSTISRYLTYRRGTPSNDGTIENTIVWKPITIILTGNYPDLHGHEDEMLKPYIFFDIDFDDFTSKEAAIQILKEKRDAVLITSSSMSKLIASCYSNSEDYESYSGIRKLPFYPREMAHFEIRCIKNKINIAHEVNLETRIWGVPEWPIHIRNTLWKQQYNELNSNFLNTNDLDAIIAF</sequence>
<dbReference type="PANTHER" id="PTHR31571:SF1">
    <property type="entry name" value="ALTERED INHERITANCE OF MITOCHONDRIA PROTEIN 6"/>
    <property type="match status" value="1"/>
</dbReference>
<dbReference type="Proteomes" id="UP000262825">
    <property type="component" value="Unassembled WGS sequence"/>
</dbReference>
<name>A0A376B640_9ASCO</name>
<dbReference type="OrthoDB" id="4153866at2759"/>
<comment type="similarity">
    <text evidence="1">Belongs to the AIM6 family.</text>
</comment>
<gene>
    <name evidence="4" type="ORF">SCODWIG_01926</name>
</gene>
<dbReference type="AlphaFoldDB" id="A0A376B640"/>
<dbReference type="SUPFAM" id="SSF51695">
    <property type="entry name" value="PLC-like phosphodiesterases"/>
    <property type="match status" value="1"/>
</dbReference>
<dbReference type="GO" id="GO:0006629">
    <property type="term" value="P:lipid metabolic process"/>
    <property type="evidence" value="ECO:0007669"/>
    <property type="project" value="InterPro"/>
</dbReference>
<dbReference type="EMBL" id="UFAJ01000286">
    <property type="protein sequence ID" value="SSD60165.1"/>
    <property type="molecule type" value="Genomic_DNA"/>
</dbReference>
<dbReference type="InterPro" id="IPR017946">
    <property type="entry name" value="PLC-like_Pdiesterase_TIM-brl"/>
</dbReference>
<evidence type="ECO:0000256" key="3">
    <source>
        <dbReference type="ARBA" id="ARBA00022729"/>
    </source>
</evidence>
<dbReference type="PANTHER" id="PTHR31571">
    <property type="entry name" value="ALTERED INHERITANCE OF MITOCHONDRIA PROTEIN 6"/>
    <property type="match status" value="1"/>
</dbReference>
<evidence type="ECO:0000313" key="5">
    <source>
        <dbReference type="Proteomes" id="UP000262825"/>
    </source>
</evidence>
<reference evidence="5" key="1">
    <citation type="submission" date="2018-06" db="EMBL/GenBank/DDBJ databases">
        <authorList>
            <person name="Guldener U."/>
        </authorList>
    </citation>
    <scope>NUCLEOTIDE SEQUENCE [LARGE SCALE GENOMIC DNA]</scope>
    <source>
        <strain evidence="5">UTAD17</strain>
    </source>
</reference>
<dbReference type="InterPro" id="IPR051236">
    <property type="entry name" value="HAT_RTT109-like"/>
</dbReference>